<gene>
    <name evidence="3" type="ORF">CROQUDRAFT_710434</name>
</gene>
<evidence type="ECO:0000256" key="1">
    <source>
        <dbReference type="ARBA" id="ARBA00022664"/>
    </source>
</evidence>
<dbReference type="Gene3D" id="3.60.10.10">
    <property type="entry name" value="Endonuclease/exonuclease/phosphatase"/>
    <property type="match status" value="1"/>
</dbReference>
<proteinExistence type="predicted"/>
<protein>
    <recommendedName>
        <fullName evidence="2">Endonuclease/exonuclease/phosphatase domain-containing protein</fullName>
    </recommendedName>
</protein>
<keyword evidence="1" id="KW-0507">mRNA processing</keyword>
<dbReference type="GO" id="GO:0006397">
    <property type="term" value="P:mRNA processing"/>
    <property type="evidence" value="ECO:0007669"/>
    <property type="project" value="UniProtKB-KW"/>
</dbReference>
<dbReference type="SUPFAM" id="SSF56219">
    <property type="entry name" value="DNase I-like"/>
    <property type="match status" value="1"/>
</dbReference>
<dbReference type="Pfam" id="PF14529">
    <property type="entry name" value="Exo_endo_phos_2"/>
    <property type="match status" value="1"/>
</dbReference>
<dbReference type="GO" id="GO:0003676">
    <property type="term" value="F:nucleic acid binding"/>
    <property type="evidence" value="ECO:0007669"/>
    <property type="project" value="InterPro"/>
</dbReference>
<name>A0A9P6NIC1_9BASI</name>
<dbReference type="GO" id="GO:0008270">
    <property type="term" value="F:zinc ion binding"/>
    <property type="evidence" value="ECO:0007669"/>
    <property type="project" value="InterPro"/>
</dbReference>
<sequence>MEAELFIESLVEQNSLVQDGDIIFFRWLGNPVEVKKDHGSMVLNVTNKELARKIEKGGLFYNYEYLQGVEYNRPSVFQCFRCLEVGHIAALCKAAKPTCVRCGKDHDLKNLRTCIYISKNFLMENITRLPSNSQYLMAMELLLPDSTQPKICIISFYNRPNKNDSLLLLQDWLTNHLDRQTLTFMGMDANLHHTHWNPAHSTHVHPNARVLLKICGMAGFKVVTE</sequence>
<accession>A0A9P6NIC1</accession>
<feature type="domain" description="Endonuclease/exonuclease/phosphatase" evidence="2">
    <location>
        <begin position="151"/>
        <end position="219"/>
    </location>
</feature>
<dbReference type="EMBL" id="MU167302">
    <property type="protein sequence ID" value="KAG0144136.1"/>
    <property type="molecule type" value="Genomic_DNA"/>
</dbReference>
<dbReference type="InterPro" id="IPR036875">
    <property type="entry name" value="Znf_CCHC_sf"/>
</dbReference>
<evidence type="ECO:0000259" key="2">
    <source>
        <dbReference type="Pfam" id="PF14529"/>
    </source>
</evidence>
<organism evidence="3 4">
    <name type="scientific">Cronartium quercuum f. sp. fusiforme G11</name>
    <dbReference type="NCBI Taxonomy" id="708437"/>
    <lineage>
        <taxon>Eukaryota</taxon>
        <taxon>Fungi</taxon>
        <taxon>Dikarya</taxon>
        <taxon>Basidiomycota</taxon>
        <taxon>Pucciniomycotina</taxon>
        <taxon>Pucciniomycetes</taxon>
        <taxon>Pucciniales</taxon>
        <taxon>Coleosporiaceae</taxon>
        <taxon>Cronartium</taxon>
    </lineage>
</organism>
<dbReference type="AlphaFoldDB" id="A0A9P6NIC1"/>
<dbReference type="InterPro" id="IPR036691">
    <property type="entry name" value="Endo/exonu/phosph_ase_sf"/>
</dbReference>
<dbReference type="InterPro" id="IPR005135">
    <property type="entry name" value="Endo/exonuclease/phosphatase"/>
</dbReference>
<dbReference type="GO" id="GO:0003824">
    <property type="term" value="F:catalytic activity"/>
    <property type="evidence" value="ECO:0007669"/>
    <property type="project" value="InterPro"/>
</dbReference>
<reference evidence="3" key="1">
    <citation type="submission" date="2013-11" db="EMBL/GenBank/DDBJ databases">
        <title>Genome sequence of the fusiform rust pathogen reveals effectors for host alternation and coevolution with pine.</title>
        <authorList>
            <consortium name="DOE Joint Genome Institute"/>
            <person name="Smith K."/>
            <person name="Pendleton A."/>
            <person name="Kubisiak T."/>
            <person name="Anderson C."/>
            <person name="Salamov A."/>
            <person name="Aerts A."/>
            <person name="Riley R."/>
            <person name="Clum A."/>
            <person name="Lindquist E."/>
            <person name="Ence D."/>
            <person name="Campbell M."/>
            <person name="Kronenberg Z."/>
            <person name="Feau N."/>
            <person name="Dhillon B."/>
            <person name="Hamelin R."/>
            <person name="Burleigh J."/>
            <person name="Smith J."/>
            <person name="Yandell M."/>
            <person name="Nelson C."/>
            <person name="Grigoriev I."/>
            <person name="Davis J."/>
        </authorList>
    </citation>
    <scope>NUCLEOTIDE SEQUENCE</scope>
    <source>
        <strain evidence="3">G11</strain>
    </source>
</reference>
<evidence type="ECO:0000313" key="4">
    <source>
        <dbReference type="Proteomes" id="UP000886653"/>
    </source>
</evidence>
<evidence type="ECO:0000313" key="3">
    <source>
        <dbReference type="EMBL" id="KAG0144136.1"/>
    </source>
</evidence>
<keyword evidence="4" id="KW-1185">Reference proteome</keyword>
<dbReference type="Proteomes" id="UP000886653">
    <property type="component" value="Unassembled WGS sequence"/>
</dbReference>
<dbReference type="SUPFAM" id="SSF57756">
    <property type="entry name" value="Retrovirus zinc finger-like domains"/>
    <property type="match status" value="1"/>
</dbReference>
<dbReference type="OrthoDB" id="7490362at2759"/>
<comment type="caution">
    <text evidence="3">The sequence shown here is derived from an EMBL/GenBank/DDBJ whole genome shotgun (WGS) entry which is preliminary data.</text>
</comment>